<dbReference type="Pfam" id="PF03458">
    <property type="entry name" value="Gly_transporter"/>
    <property type="match status" value="1"/>
</dbReference>
<gene>
    <name evidence="3" type="ORF">EVA_21577</name>
</gene>
<feature type="transmembrane region" description="Helical" evidence="1">
    <location>
        <begin position="46"/>
        <end position="65"/>
    </location>
</feature>
<keyword evidence="1" id="KW-0812">Transmembrane</keyword>
<sequence>MEELFRHIFTTMEPTNTNLVMPAWLDITAILFGAAFGSLSAKEHQLDLLGSVALGLMCGLGGGLIRDIILQRGGVYMITSPIA</sequence>
<accession>J9F5Z8</accession>
<name>J9F5Z8_9ZZZZ</name>
<feature type="non-terminal residue" evidence="3">
    <location>
        <position position="83"/>
    </location>
</feature>
<keyword evidence="1" id="KW-0472">Membrane</keyword>
<evidence type="ECO:0000313" key="3">
    <source>
        <dbReference type="EMBL" id="EJW90316.1"/>
    </source>
</evidence>
<dbReference type="EMBL" id="AMCI01008912">
    <property type="protein sequence ID" value="EJW90316.1"/>
    <property type="molecule type" value="Genomic_DNA"/>
</dbReference>
<proteinExistence type="predicted"/>
<feature type="transmembrane region" description="Helical" evidence="1">
    <location>
        <begin position="20"/>
        <end position="39"/>
    </location>
</feature>
<dbReference type="AlphaFoldDB" id="J9F5Z8"/>
<protein>
    <submittedName>
        <fullName evidence="3">Membrane protein containing Uncharacterized protein family UPF0126 domain protein</fullName>
    </submittedName>
</protein>
<reference evidence="3" key="1">
    <citation type="journal article" date="2012" name="PLoS ONE">
        <title>Gene sets for utilization of primary and secondary nutrition supplies in the distal gut of endangered iberian lynx.</title>
        <authorList>
            <person name="Alcaide M."/>
            <person name="Messina E."/>
            <person name="Richter M."/>
            <person name="Bargiela R."/>
            <person name="Peplies J."/>
            <person name="Huws S.A."/>
            <person name="Newbold C.J."/>
            <person name="Golyshin P.N."/>
            <person name="Simon M.A."/>
            <person name="Lopez G."/>
            <person name="Yakimov M.M."/>
            <person name="Ferrer M."/>
        </authorList>
    </citation>
    <scope>NUCLEOTIDE SEQUENCE</scope>
</reference>
<evidence type="ECO:0000256" key="1">
    <source>
        <dbReference type="SAM" id="Phobius"/>
    </source>
</evidence>
<organism evidence="3">
    <name type="scientific">gut metagenome</name>
    <dbReference type="NCBI Taxonomy" id="749906"/>
    <lineage>
        <taxon>unclassified sequences</taxon>
        <taxon>metagenomes</taxon>
        <taxon>organismal metagenomes</taxon>
    </lineage>
</organism>
<keyword evidence="1" id="KW-1133">Transmembrane helix</keyword>
<comment type="caution">
    <text evidence="3">The sequence shown here is derived from an EMBL/GenBank/DDBJ whole genome shotgun (WGS) entry which is preliminary data.</text>
</comment>
<evidence type="ECO:0000259" key="2">
    <source>
        <dbReference type="Pfam" id="PF03458"/>
    </source>
</evidence>
<dbReference type="InterPro" id="IPR005115">
    <property type="entry name" value="Gly_transporter"/>
</dbReference>
<feature type="domain" description="Glycine transporter" evidence="2">
    <location>
        <begin position="24"/>
        <end position="77"/>
    </location>
</feature>